<proteinExistence type="predicted"/>
<evidence type="ECO:0000313" key="1">
    <source>
        <dbReference type="EMBL" id="KIJ09514.1"/>
    </source>
</evidence>
<evidence type="ECO:0000313" key="2">
    <source>
        <dbReference type="Proteomes" id="UP000053647"/>
    </source>
</evidence>
<keyword evidence="2" id="KW-1185">Reference proteome</keyword>
<dbReference type="Proteomes" id="UP000053647">
    <property type="component" value="Unassembled WGS sequence"/>
</dbReference>
<reference evidence="1 2" key="1">
    <citation type="submission" date="2014-06" db="EMBL/GenBank/DDBJ databases">
        <authorList>
            <consortium name="DOE Joint Genome Institute"/>
            <person name="Kuo A."/>
            <person name="Kohler A."/>
            <person name="Nagy L.G."/>
            <person name="Floudas D."/>
            <person name="Copeland A."/>
            <person name="Barry K.W."/>
            <person name="Cichocki N."/>
            <person name="Veneault-Fourrey C."/>
            <person name="LaButti K."/>
            <person name="Lindquist E.A."/>
            <person name="Lipzen A."/>
            <person name="Lundell T."/>
            <person name="Morin E."/>
            <person name="Murat C."/>
            <person name="Sun H."/>
            <person name="Tunlid A."/>
            <person name="Henrissat B."/>
            <person name="Grigoriev I.V."/>
            <person name="Hibbett D.S."/>
            <person name="Martin F."/>
            <person name="Nordberg H.P."/>
            <person name="Cantor M.N."/>
            <person name="Hua S.X."/>
        </authorList>
    </citation>
    <scope>NUCLEOTIDE SEQUENCE [LARGE SCALE GENOMIC DNA]</scope>
    <source>
        <strain evidence="1 2">ATCC 200175</strain>
    </source>
</reference>
<gene>
    <name evidence="1" type="ORF">PAXINDRAFT_17387</name>
</gene>
<dbReference type="AlphaFoldDB" id="A0A0C9SQA8"/>
<dbReference type="HOGENOM" id="CLU_135758_0_0_1"/>
<dbReference type="EMBL" id="KN819455">
    <property type="protein sequence ID" value="KIJ09514.1"/>
    <property type="molecule type" value="Genomic_DNA"/>
</dbReference>
<reference evidence="2" key="2">
    <citation type="submission" date="2015-01" db="EMBL/GenBank/DDBJ databases">
        <title>Evolutionary Origins and Diversification of the Mycorrhizal Mutualists.</title>
        <authorList>
            <consortium name="DOE Joint Genome Institute"/>
            <consortium name="Mycorrhizal Genomics Consortium"/>
            <person name="Kohler A."/>
            <person name="Kuo A."/>
            <person name="Nagy L.G."/>
            <person name="Floudas D."/>
            <person name="Copeland A."/>
            <person name="Barry K.W."/>
            <person name="Cichocki N."/>
            <person name="Veneault-Fourrey C."/>
            <person name="LaButti K."/>
            <person name="Lindquist E.A."/>
            <person name="Lipzen A."/>
            <person name="Lundell T."/>
            <person name="Morin E."/>
            <person name="Murat C."/>
            <person name="Riley R."/>
            <person name="Ohm R."/>
            <person name="Sun H."/>
            <person name="Tunlid A."/>
            <person name="Henrissat B."/>
            <person name="Grigoriev I.V."/>
            <person name="Hibbett D.S."/>
            <person name="Martin F."/>
        </authorList>
    </citation>
    <scope>NUCLEOTIDE SEQUENCE [LARGE SCALE GENOMIC DNA]</scope>
    <source>
        <strain evidence="2">ATCC 200175</strain>
    </source>
</reference>
<organism evidence="1 2">
    <name type="scientific">Paxillus involutus ATCC 200175</name>
    <dbReference type="NCBI Taxonomy" id="664439"/>
    <lineage>
        <taxon>Eukaryota</taxon>
        <taxon>Fungi</taxon>
        <taxon>Dikarya</taxon>
        <taxon>Basidiomycota</taxon>
        <taxon>Agaricomycotina</taxon>
        <taxon>Agaricomycetes</taxon>
        <taxon>Agaricomycetidae</taxon>
        <taxon>Boletales</taxon>
        <taxon>Paxilineae</taxon>
        <taxon>Paxillaceae</taxon>
        <taxon>Paxillus</taxon>
    </lineage>
</organism>
<protein>
    <submittedName>
        <fullName evidence="1">Uncharacterized protein</fullName>
    </submittedName>
</protein>
<sequence>MRGVSISDGLPRLRALGLVFDAECLPAAHEYWGVWIRNLTVIRVGTSPIDVPVEVASLIIASILETSRHTYLQAKEEGLHAATAGEDCVSYAGDGSDSVGMFVERSLVASFSAVLA</sequence>
<name>A0A0C9SQA8_PAXIN</name>
<accession>A0A0C9SQA8</accession>